<accession>A0A8H7BXS1</accession>
<feature type="region of interest" description="Disordered" evidence="2">
    <location>
        <begin position="112"/>
        <end position="140"/>
    </location>
</feature>
<dbReference type="EMBL" id="JABAYA010000016">
    <property type="protein sequence ID" value="KAF7730432.1"/>
    <property type="molecule type" value="Genomic_DNA"/>
</dbReference>
<evidence type="ECO:0000256" key="1">
    <source>
        <dbReference type="SAM" id="Coils"/>
    </source>
</evidence>
<feature type="compositionally biased region" description="Basic and acidic residues" evidence="2">
    <location>
        <begin position="427"/>
        <end position="438"/>
    </location>
</feature>
<keyword evidence="4" id="KW-1185">Reference proteome</keyword>
<feature type="compositionally biased region" description="Polar residues" evidence="2">
    <location>
        <begin position="175"/>
        <end position="187"/>
    </location>
</feature>
<organism evidence="3 4">
    <name type="scientific">Apophysomyces ossiformis</name>
    <dbReference type="NCBI Taxonomy" id="679940"/>
    <lineage>
        <taxon>Eukaryota</taxon>
        <taxon>Fungi</taxon>
        <taxon>Fungi incertae sedis</taxon>
        <taxon>Mucoromycota</taxon>
        <taxon>Mucoromycotina</taxon>
        <taxon>Mucoromycetes</taxon>
        <taxon>Mucorales</taxon>
        <taxon>Mucorineae</taxon>
        <taxon>Mucoraceae</taxon>
        <taxon>Apophysomyces</taxon>
    </lineage>
</organism>
<evidence type="ECO:0000256" key="2">
    <source>
        <dbReference type="SAM" id="MobiDB-lite"/>
    </source>
</evidence>
<name>A0A8H7BXS1_9FUNG</name>
<dbReference type="OrthoDB" id="2272653at2759"/>
<dbReference type="Proteomes" id="UP000605846">
    <property type="component" value="Unassembled WGS sequence"/>
</dbReference>
<reference evidence="3" key="1">
    <citation type="submission" date="2020-01" db="EMBL/GenBank/DDBJ databases">
        <title>Genome Sequencing of Three Apophysomyces-Like Fungal Strains Confirms a Novel Fungal Genus in the Mucoromycota with divergent Burkholderia-like Endosymbiotic Bacteria.</title>
        <authorList>
            <person name="Stajich J.E."/>
            <person name="Macias A.M."/>
            <person name="Carter-House D."/>
            <person name="Lovett B."/>
            <person name="Kasson L.R."/>
            <person name="Berry K."/>
            <person name="Grigoriev I."/>
            <person name="Chang Y."/>
            <person name="Spatafora J."/>
            <person name="Kasson M.T."/>
        </authorList>
    </citation>
    <scope>NUCLEOTIDE SEQUENCE</scope>
    <source>
        <strain evidence="3">NRRL A-21654</strain>
    </source>
</reference>
<evidence type="ECO:0000313" key="4">
    <source>
        <dbReference type="Proteomes" id="UP000605846"/>
    </source>
</evidence>
<feature type="coiled-coil region" evidence="1">
    <location>
        <begin position="318"/>
        <end position="352"/>
    </location>
</feature>
<feature type="region of interest" description="Disordered" evidence="2">
    <location>
        <begin position="365"/>
        <end position="525"/>
    </location>
</feature>
<evidence type="ECO:0000313" key="3">
    <source>
        <dbReference type="EMBL" id="KAF7730432.1"/>
    </source>
</evidence>
<dbReference type="AlphaFoldDB" id="A0A8H7BXS1"/>
<feature type="compositionally biased region" description="Pro residues" evidence="2">
    <location>
        <begin position="477"/>
        <end position="502"/>
    </location>
</feature>
<gene>
    <name evidence="3" type="ORF">EC973_002239</name>
</gene>
<comment type="caution">
    <text evidence="3">The sequence shown here is derived from an EMBL/GenBank/DDBJ whole genome shotgun (WGS) entry which is preliminary data.</text>
</comment>
<protein>
    <submittedName>
        <fullName evidence="3">Uncharacterized protein</fullName>
    </submittedName>
</protein>
<sequence>MTLLPFSAICDRILTACKYYNSTKVTKMDKRDLSDGYASDSSDMEIANSDEELNDIYTSGEQKTQQSPPVQINNFSSDKPLIENHPVSYVIHLGEDSSSDGELIEELYGPFDSYQSPVPDATFTPSPRPTPTPTHHLASREKEIELLKKLIAQKEEERKKLQLRQLPSPSPQPSATSKSSNTVTVNQTSVKDSSLMAELPEVKEKAKVIEPVSMDNSEVELRRSLNAMIEELDHEKAAKAVSDDLSVTLTDTDIGDAFDTSAVDHLSNNPVLVDTTIAVPDCPIGVDDNGYSSDDSFVTASSSVSSDEMEDLQTNDESREVQLQIQELERQIADYNDQLEDIKKSRHAIEVKVLGLQVRISIEKNRKAHTNKPTHTTKESSGIVFGAKRPQPSDDALLSPASKRRREPQMTESTDELEEGQLQPEIRQPETHFNRETSKMALPVPSQEPKALSRQPKSFQDSLTASQPSAVSLSQPFLPPTSVPQHRTPPSPTPLPRQPLPPATSQITIPQTSTASPASPAPSLSRYQQYPAIHPTSKPPFHHTAPKIHRPLISPPSLSPAISTRELPATSNVTPIVDGMKLSTYLIDLEELIKMRLGSDQKTSLVTPSHRSPPRPARVITVDGFTLTLDSVLLERVAAESVQQASIRKVTDKCQSLKQGTNFGHARSEH</sequence>
<proteinExistence type="predicted"/>
<keyword evidence="1" id="KW-0175">Coiled coil</keyword>
<feature type="region of interest" description="Disordered" evidence="2">
    <location>
        <begin position="158"/>
        <end position="187"/>
    </location>
</feature>
<feature type="compositionally biased region" description="Polar residues" evidence="2">
    <location>
        <begin position="503"/>
        <end position="514"/>
    </location>
</feature>
<feature type="compositionally biased region" description="Polar residues" evidence="2">
    <location>
        <begin position="455"/>
        <end position="475"/>
    </location>
</feature>